<dbReference type="PANTHER" id="PTHR48021:SF68">
    <property type="entry name" value="MAJOR FACILITATOR SUPERFAMILY (MFS) PROFILE DOMAIN-CONTAINING PROTEIN"/>
    <property type="match status" value="1"/>
</dbReference>
<dbReference type="InterPro" id="IPR050549">
    <property type="entry name" value="MFS_Trehalose_Transporter"/>
</dbReference>
<evidence type="ECO:0000256" key="3">
    <source>
        <dbReference type="ARBA" id="ARBA00022989"/>
    </source>
</evidence>
<feature type="transmembrane region" description="Helical" evidence="5">
    <location>
        <begin position="131"/>
        <end position="151"/>
    </location>
</feature>
<evidence type="ECO:0000256" key="4">
    <source>
        <dbReference type="ARBA" id="ARBA00023136"/>
    </source>
</evidence>
<reference evidence="7 8" key="1">
    <citation type="submission" date="2017-07" db="EMBL/GenBank/DDBJ databases">
        <authorList>
            <person name="Talla V."/>
            <person name="Backstrom N."/>
        </authorList>
    </citation>
    <scope>NUCLEOTIDE SEQUENCE [LARGE SCALE GENOMIC DNA]</scope>
</reference>
<dbReference type="PANTHER" id="PTHR48021">
    <property type="match status" value="1"/>
</dbReference>
<feature type="transmembrane region" description="Helical" evidence="5">
    <location>
        <begin position="383"/>
        <end position="401"/>
    </location>
</feature>
<feature type="domain" description="Major facilitator superfamily (MFS) profile" evidence="6">
    <location>
        <begin position="1"/>
        <end position="439"/>
    </location>
</feature>
<keyword evidence="2 5" id="KW-0812">Transmembrane</keyword>
<evidence type="ECO:0000313" key="8">
    <source>
        <dbReference type="Proteomes" id="UP000324832"/>
    </source>
</evidence>
<gene>
    <name evidence="7" type="ORF">LSINAPIS_LOCUS2588</name>
</gene>
<feature type="transmembrane region" description="Helical" evidence="5">
    <location>
        <begin position="157"/>
        <end position="176"/>
    </location>
</feature>
<accession>A0A5E4PX23</accession>
<comment type="subcellular location">
    <subcellularLocation>
        <location evidence="1">Membrane</location>
        <topology evidence="1">Multi-pass membrane protein</topology>
    </subcellularLocation>
</comment>
<feature type="transmembrane region" description="Helical" evidence="5">
    <location>
        <begin position="72"/>
        <end position="91"/>
    </location>
</feature>
<evidence type="ECO:0000256" key="5">
    <source>
        <dbReference type="SAM" id="Phobius"/>
    </source>
</evidence>
<organism evidence="7 8">
    <name type="scientific">Leptidea sinapis</name>
    <dbReference type="NCBI Taxonomy" id="189913"/>
    <lineage>
        <taxon>Eukaryota</taxon>
        <taxon>Metazoa</taxon>
        <taxon>Ecdysozoa</taxon>
        <taxon>Arthropoda</taxon>
        <taxon>Hexapoda</taxon>
        <taxon>Insecta</taxon>
        <taxon>Pterygota</taxon>
        <taxon>Neoptera</taxon>
        <taxon>Endopterygota</taxon>
        <taxon>Lepidoptera</taxon>
        <taxon>Glossata</taxon>
        <taxon>Ditrysia</taxon>
        <taxon>Papilionoidea</taxon>
        <taxon>Pieridae</taxon>
        <taxon>Dismorphiinae</taxon>
        <taxon>Leptidea</taxon>
    </lineage>
</organism>
<evidence type="ECO:0000313" key="7">
    <source>
        <dbReference type="EMBL" id="VVC89480.1"/>
    </source>
</evidence>
<name>A0A5E4PX23_9NEOP</name>
<evidence type="ECO:0000259" key="6">
    <source>
        <dbReference type="PROSITE" id="PS50850"/>
    </source>
</evidence>
<proteinExistence type="predicted"/>
<dbReference type="GO" id="GO:0022857">
    <property type="term" value="F:transmembrane transporter activity"/>
    <property type="evidence" value="ECO:0007669"/>
    <property type="project" value="InterPro"/>
</dbReference>
<feature type="transmembrane region" description="Helical" evidence="5">
    <location>
        <begin position="348"/>
        <end position="371"/>
    </location>
</feature>
<dbReference type="GO" id="GO:0016020">
    <property type="term" value="C:membrane"/>
    <property type="evidence" value="ECO:0007669"/>
    <property type="project" value="UniProtKB-SubCell"/>
</dbReference>
<sequence>TWAVQGVLLNMFGQGLVLSYTSCLLPALQSPDSDIPLDLHMASWVASSIGLAGVPGFLISSILMDWKGRRKAHLIVLLPAILGWLIIYFASNISLILVGRLLGGFTCASTVCLGAVVIGEYTSPQNRGMFLNLKTAAVCMGNMTVHILGNFLHWRQIALIAVIPTIISFLITLTWPESPAWLASNREFGKCEKSFYWLREKSEESNRELEEMIRAQKERFSETPTKTTFRARIVDFLQKFLRRDFIRPVTIVFFAGMLLETCGRHLFPAYALQIVANVTGEKTNSFYFILAIDIIITTSALFASILVKVFKRRTLLFASGFSSLFILLTACLYLFLVSREIISKDYPWIPIVLFVMYFIISNLGCTPIPLALLGEVFPLQHRAAGAIVSGFILSFTLMFALQLTPYLMASVKVYGTFSFFGILMGISLGVLYFIMPETKDRTLQQIEDYFNHTRRNNVKDDVENVQKKMLSKNDN</sequence>
<feature type="non-terminal residue" evidence="7">
    <location>
        <position position="1"/>
    </location>
</feature>
<evidence type="ECO:0000256" key="2">
    <source>
        <dbReference type="ARBA" id="ARBA00022692"/>
    </source>
</evidence>
<keyword evidence="8" id="KW-1185">Reference proteome</keyword>
<keyword evidence="3 5" id="KW-1133">Transmembrane helix</keyword>
<dbReference type="InterPro" id="IPR036259">
    <property type="entry name" value="MFS_trans_sf"/>
</dbReference>
<feature type="transmembrane region" description="Helical" evidence="5">
    <location>
        <begin position="245"/>
        <end position="266"/>
    </location>
</feature>
<dbReference type="Proteomes" id="UP000324832">
    <property type="component" value="Unassembled WGS sequence"/>
</dbReference>
<feature type="transmembrane region" description="Helical" evidence="5">
    <location>
        <begin position="97"/>
        <end position="119"/>
    </location>
</feature>
<dbReference type="EMBL" id="FZQP02000559">
    <property type="protein sequence ID" value="VVC89480.1"/>
    <property type="molecule type" value="Genomic_DNA"/>
</dbReference>
<dbReference type="InterPro" id="IPR005828">
    <property type="entry name" value="MFS_sugar_transport-like"/>
</dbReference>
<feature type="transmembrane region" description="Helical" evidence="5">
    <location>
        <begin position="413"/>
        <end position="434"/>
    </location>
</feature>
<dbReference type="PROSITE" id="PS50850">
    <property type="entry name" value="MFS"/>
    <property type="match status" value="1"/>
</dbReference>
<evidence type="ECO:0000256" key="1">
    <source>
        <dbReference type="ARBA" id="ARBA00004141"/>
    </source>
</evidence>
<dbReference type="InterPro" id="IPR020846">
    <property type="entry name" value="MFS_dom"/>
</dbReference>
<dbReference type="SUPFAM" id="SSF103473">
    <property type="entry name" value="MFS general substrate transporter"/>
    <property type="match status" value="1"/>
</dbReference>
<dbReference type="Pfam" id="PF00083">
    <property type="entry name" value="Sugar_tr"/>
    <property type="match status" value="1"/>
</dbReference>
<dbReference type="AlphaFoldDB" id="A0A5E4PX23"/>
<feature type="transmembrane region" description="Helical" evidence="5">
    <location>
        <begin position="286"/>
        <end position="307"/>
    </location>
</feature>
<dbReference type="Gene3D" id="1.20.1250.20">
    <property type="entry name" value="MFS general substrate transporter like domains"/>
    <property type="match status" value="1"/>
</dbReference>
<protein>
    <recommendedName>
        <fullName evidence="6">Major facilitator superfamily (MFS) profile domain-containing protein</fullName>
    </recommendedName>
</protein>
<feature type="transmembrane region" description="Helical" evidence="5">
    <location>
        <begin position="7"/>
        <end position="29"/>
    </location>
</feature>
<keyword evidence="4 5" id="KW-0472">Membrane</keyword>
<feature type="transmembrane region" description="Helical" evidence="5">
    <location>
        <begin position="314"/>
        <end position="336"/>
    </location>
</feature>
<feature type="transmembrane region" description="Helical" evidence="5">
    <location>
        <begin position="41"/>
        <end position="60"/>
    </location>
</feature>